<sequence>RFSNVCSATLIIEALLGGYYLLCYFRLGYFGFQLFMQISGASSWAKINGPILYICKKKKNY</sequence>
<name>A0A453HE95_AEGTS</name>
<protein>
    <submittedName>
        <fullName evidence="1">Uncharacterized protein</fullName>
    </submittedName>
</protein>
<organism evidence="1 2">
    <name type="scientific">Aegilops tauschii subsp. strangulata</name>
    <name type="common">Goatgrass</name>
    <dbReference type="NCBI Taxonomy" id="200361"/>
    <lineage>
        <taxon>Eukaryota</taxon>
        <taxon>Viridiplantae</taxon>
        <taxon>Streptophyta</taxon>
        <taxon>Embryophyta</taxon>
        <taxon>Tracheophyta</taxon>
        <taxon>Spermatophyta</taxon>
        <taxon>Magnoliopsida</taxon>
        <taxon>Liliopsida</taxon>
        <taxon>Poales</taxon>
        <taxon>Poaceae</taxon>
        <taxon>BOP clade</taxon>
        <taxon>Pooideae</taxon>
        <taxon>Triticodae</taxon>
        <taxon>Triticeae</taxon>
        <taxon>Triticinae</taxon>
        <taxon>Aegilops</taxon>
    </lineage>
</organism>
<dbReference type="AlphaFoldDB" id="A0A453HE95"/>
<dbReference type="EnsemblPlants" id="AET4Gv20158700.41">
    <property type="protein sequence ID" value="AET4Gv20158700.41"/>
    <property type="gene ID" value="AET4Gv20158700"/>
</dbReference>
<evidence type="ECO:0000313" key="2">
    <source>
        <dbReference type="Proteomes" id="UP000015105"/>
    </source>
</evidence>
<reference evidence="2" key="2">
    <citation type="journal article" date="2017" name="Nat. Plants">
        <title>The Aegilops tauschii genome reveals multiple impacts of transposons.</title>
        <authorList>
            <person name="Zhao G."/>
            <person name="Zou C."/>
            <person name="Li K."/>
            <person name="Wang K."/>
            <person name="Li T."/>
            <person name="Gao L."/>
            <person name="Zhang X."/>
            <person name="Wang H."/>
            <person name="Yang Z."/>
            <person name="Liu X."/>
            <person name="Jiang W."/>
            <person name="Mao L."/>
            <person name="Kong X."/>
            <person name="Jiao Y."/>
            <person name="Jia J."/>
        </authorList>
    </citation>
    <scope>NUCLEOTIDE SEQUENCE [LARGE SCALE GENOMIC DNA]</scope>
    <source>
        <strain evidence="2">cv. AL8/78</strain>
    </source>
</reference>
<dbReference type="Gramene" id="AET4Gv20158700.41">
    <property type="protein sequence ID" value="AET4Gv20158700.41"/>
    <property type="gene ID" value="AET4Gv20158700"/>
</dbReference>
<reference evidence="1" key="3">
    <citation type="journal article" date="2017" name="Nature">
        <title>Genome sequence of the progenitor of the wheat D genome Aegilops tauschii.</title>
        <authorList>
            <person name="Luo M.C."/>
            <person name="Gu Y.Q."/>
            <person name="Puiu D."/>
            <person name="Wang H."/>
            <person name="Twardziok S.O."/>
            <person name="Deal K.R."/>
            <person name="Huo N."/>
            <person name="Zhu T."/>
            <person name="Wang L."/>
            <person name="Wang Y."/>
            <person name="McGuire P.E."/>
            <person name="Liu S."/>
            <person name="Long H."/>
            <person name="Ramasamy R.K."/>
            <person name="Rodriguez J.C."/>
            <person name="Van S.L."/>
            <person name="Yuan L."/>
            <person name="Wang Z."/>
            <person name="Xia Z."/>
            <person name="Xiao L."/>
            <person name="Anderson O.D."/>
            <person name="Ouyang S."/>
            <person name="Liang Y."/>
            <person name="Zimin A.V."/>
            <person name="Pertea G."/>
            <person name="Qi P."/>
            <person name="Bennetzen J.L."/>
            <person name="Dai X."/>
            <person name="Dawson M.W."/>
            <person name="Muller H.G."/>
            <person name="Kugler K."/>
            <person name="Rivarola-Duarte L."/>
            <person name="Spannagl M."/>
            <person name="Mayer K.F.X."/>
            <person name="Lu F.H."/>
            <person name="Bevan M.W."/>
            <person name="Leroy P."/>
            <person name="Li P."/>
            <person name="You F.M."/>
            <person name="Sun Q."/>
            <person name="Liu Z."/>
            <person name="Lyons E."/>
            <person name="Wicker T."/>
            <person name="Salzberg S.L."/>
            <person name="Devos K.M."/>
            <person name="Dvorak J."/>
        </authorList>
    </citation>
    <scope>NUCLEOTIDE SEQUENCE [LARGE SCALE GENOMIC DNA]</scope>
    <source>
        <strain evidence="1">cv. AL8/78</strain>
    </source>
</reference>
<reference evidence="1" key="5">
    <citation type="journal article" date="2021" name="G3 (Bethesda)">
        <title>Aegilops tauschii genome assembly Aet v5.0 features greater sequence contiguity and improved annotation.</title>
        <authorList>
            <person name="Wang L."/>
            <person name="Zhu T."/>
            <person name="Rodriguez J.C."/>
            <person name="Deal K.R."/>
            <person name="Dubcovsky J."/>
            <person name="McGuire P.E."/>
            <person name="Lux T."/>
            <person name="Spannagl M."/>
            <person name="Mayer K.F.X."/>
            <person name="Baldrich P."/>
            <person name="Meyers B.C."/>
            <person name="Huo N."/>
            <person name="Gu Y.Q."/>
            <person name="Zhou H."/>
            <person name="Devos K.M."/>
            <person name="Bennetzen J.L."/>
            <person name="Unver T."/>
            <person name="Budak H."/>
            <person name="Gulick P.J."/>
            <person name="Galiba G."/>
            <person name="Kalapos B."/>
            <person name="Nelson D.R."/>
            <person name="Li P."/>
            <person name="You F.M."/>
            <person name="Luo M.C."/>
            <person name="Dvorak J."/>
        </authorList>
    </citation>
    <scope>NUCLEOTIDE SEQUENCE [LARGE SCALE GENOMIC DNA]</scope>
    <source>
        <strain evidence="1">cv. AL8/78</strain>
    </source>
</reference>
<reference evidence="2" key="1">
    <citation type="journal article" date="2014" name="Science">
        <title>Ancient hybridizations among the ancestral genomes of bread wheat.</title>
        <authorList>
            <consortium name="International Wheat Genome Sequencing Consortium,"/>
            <person name="Marcussen T."/>
            <person name="Sandve S.R."/>
            <person name="Heier L."/>
            <person name="Spannagl M."/>
            <person name="Pfeifer M."/>
            <person name="Jakobsen K.S."/>
            <person name="Wulff B.B."/>
            <person name="Steuernagel B."/>
            <person name="Mayer K.F."/>
            <person name="Olsen O.A."/>
        </authorList>
    </citation>
    <scope>NUCLEOTIDE SEQUENCE [LARGE SCALE GENOMIC DNA]</scope>
    <source>
        <strain evidence="2">cv. AL8/78</strain>
    </source>
</reference>
<accession>A0A453HE95</accession>
<dbReference type="Proteomes" id="UP000015105">
    <property type="component" value="Chromosome 4D"/>
</dbReference>
<proteinExistence type="predicted"/>
<keyword evidence="2" id="KW-1185">Reference proteome</keyword>
<reference evidence="1" key="4">
    <citation type="submission" date="2019-03" db="UniProtKB">
        <authorList>
            <consortium name="EnsemblPlants"/>
        </authorList>
    </citation>
    <scope>IDENTIFICATION</scope>
</reference>
<evidence type="ECO:0000313" key="1">
    <source>
        <dbReference type="EnsemblPlants" id="AET4Gv20158700.41"/>
    </source>
</evidence>